<evidence type="ECO:0000313" key="8">
    <source>
        <dbReference type="EMBL" id="CAH0380334.1"/>
    </source>
</evidence>
<dbReference type="PANTHER" id="PTHR48039">
    <property type="entry name" value="RNA-BINDING MOTIF PROTEIN 14B"/>
    <property type="match status" value="1"/>
</dbReference>
<dbReference type="EMBL" id="CAKKNE010000006">
    <property type="protein sequence ID" value="CAH0380334.1"/>
    <property type="molecule type" value="Genomic_DNA"/>
</dbReference>
<keyword evidence="4" id="KW-0539">Nucleus</keyword>
<feature type="compositionally biased region" description="Acidic residues" evidence="6">
    <location>
        <begin position="184"/>
        <end position="224"/>
    </location>
</feature>
<dbReference type="SUPFAM" id="SSF54928">
    <property type="entry name" value="RNA-binding domain, RBD"/>
    <property type="match status" value="2"/>
</dbReference>
<dbReference type="PROSITE" id="PS50102">
    <property type="entry name" value="RRM"/>
    <property type="match status" value="3"/>
</dbReference>
<feature type="non-terminal residue" evidence="8">
    <location>
        <position position="1"/>
    </location>
</feature>
<reference evidence="8" key="1">
    <citation type="submission" date="2021-11" db="EMBL/GenBank/DDBJ databases">
        <authorList>
            <consortium name="Genoscope - CEA"/>
            <person name="William W."/>
        </authorList>
    </citation>
    <scope>NUCLEOTIDE SEQUENCE</scope>
</reference>
<proteinExistence type="predicted"/>
<feature type="domain" description="RRM" evidence="7">
    <location>
        <begin position="236"/>
        <end position="312"/>
    </location>
</feature>
<dbReference type="GO" id="GO:0003729">
    <property type="term" value="F:mRNA binding"/>
    <property type="evidence" value="ECO:0007669"/>
    <property type="project" value="TreeGrafter"/>
</dbReference>
<protein>
    <recommendedName>
        <fullName evidence="7">RRM domain-containing protein</fullName>
    </recommendedName>
</protein>
<dbReference type="InterPro" id="IPR035979">
    <property type="entry name" value="RBD_domain_sf"/>
</dbReference>
<dbReference type="InterPro" id="IPR012677">
    <property type="entry name" value="Nucleotide-bd_a/b_plait_sf"/>
</dbReference>
<comment type="subcellular location">
    <subcellularLocation>
        <location evidence="1">Nucleus</location>
    </subcellularLocation>
</comment>
<evidence type="ECO:0000256" key="4">
    <source>
        <dbReference type="ARBA" id="ARBA00023242"/>
    </source>
</evidence>
<name>A0A8J2WTK6_9STRA</name>
<feature type="compositionally biased region" description="Basic and acidic residues" evidence="6">
    <location>
        <begin position="590"/>
        <end position="599"/>
    </location>
</feature>
<dbReference type="AlphaFoldDB" id="A0A8J2WTK6"/>
<dbReference type="InterPro" id="IPR000504">
    <property type="entry name" value="RRM_dom"/>
</dbReference>
<keyword evidence="3 5" id="KW-0694">RNA-binding</keyword>
<gene>
    <name evidence="8" type="ORF">PECAL_6P19810</name>
</gene>
<feature type="region of interest" description="Disordered" evidence="6">
    <location>
        <begin position="504"/>
        <end position="629"/>
    </location>
</feature>
<dbReference type="InterPro" id="IPR051945">
    <property type="entry name" value="RRM_MRD1_RNA_proc_ribogen"/>
</dbReference>
<keyword evidence="2" id="KW-0677">Repeat</keyword>
<feature type="compositionally biased region" description="Basic and acidic residues" evidence="6">
    <location>
        <begin position="225"/>
        <end position="234"/>
    </location>
</feature>
<accession>A0A8J2WTK6</accession>
<evidence type="ECO:0000256" key="2">
    <source>
        <dbReference type="ARBA" id="ARBA00022737"/>
    </source>
</evidence>
<evidence type="ECO:0000256" key="6">
    <source>
        <dbReference type="SAM" id="MobiDB-lite"/>
    </source>
</evidence>
<comment type="caution">
    <text evidence="8">The sequence shown here is derived from an EMBL/GenBank/DDBJ whole genome shotgun (WGS) entry which is preliminary data.</text>
</comment>
<dbReference type="Gene3D" id="3.30.70.330">
    <property type="match status" value="3"/>
</dbReference>
<evidence type="ECO:0000256" key="3">
    <source>
        <dbReference type="ARBA" id="ARBA00022884"/>
    </source>
</evidence>
<dbReference type="Pfam" id="PF00076">
    <property type="entry name" value="RRM_1"/>
    <property type="match status" value="2"/>
</dbReference>
<organism evidence="8 9">
    <name type="scientific">Pelagomonas calceolata</name>
    <dbReference type="NCBI Taxonomy" id="35677"/>
    <lineage>
        <taxon>Eukaryota</taxon>
        <taxon>Sar</taxon>
        <taxon>Stramenopiles</taxon>
        <taxon>Ochrophyta</taxon>
        <taxon>Pelagophyceae</taxon>
        <taxon>Pelagomonadales</taxon>
        <taxon>Pelagomonadaceae</taxon>
        <taxon>Pelagomonas</taxon>
    </lineage>
</organism>
<dbReference type="OrthoDB" id="272703at2759"/>
<feature type="domain" description="RRM" evidence="7">
    <location>
        <begin position="82"/>
        <end position="160"/>
    </location>
</feature>
<keyword evidence="9" id="KW-1185">Reference proteome</keyword>
<dbReference type="Proteomes" id="UP000789595">
    <property type="component" value="Unassembled WGS sequence"/>
</dbReference>
<feature type="compositionally biased region" description="Low complexity" evidence="6">
    <location>
        <begin position="174"/>
        <end position="183"/>
    </location>
</feature>
<dbReference type="GO" id="GO:0005634">
    <property type="term" value="C:nucleus"/>
    <property type="evidence" value="ECO:0007669"/>
    <property type="project" value="UniProtKB-SubCell"/>
</dbReference>
<feature type="domain" description="RRM" evidence="7">
    <location>
        <begin position="390"/>
        <end position="488"/>
    </location>
</feature>
<dbReference type="PANTHER" id="PTHR48039:SF5">
    <property type="entry name" value="RNA-BINDING PROTEIN 28"/>
    <property type="match status" value="1"/>
</dbReference>
<sequence>VFGVGASDKAVYKRLRKLEGFEKVTSVEGAAMRPAGALAVATFSSLQKASQACQRLDGATFKGSKLACRLEAHVDRSNEQKGRLVVRNLHFRALEEDLLDAFMAYGPLREARVPRVGEKSRGFGFVEFFCESDARRALKAASSGKFAVKGRPVAVDQATPKSDHVVAAPEPAQASEDGASASGDESEAAEASDAAEEDNEDAGGEESDAAEDDDDEESDDEEASEDKKPDDVAEGRTLFVRNVPYGATRKALAELFAKSGSIESVHVVKDKATGLGKGSCFVRYSSADSATNATMEAWALDARPLIVALAVDQSTASKLRDEVGPAKKRKLEHALVGGDRRHVALSREGLIQKGDPAAIGVPENDLKKRERARQEAATKLRNPLFHVNPQRLSIRNLAPHVDAALLKELIEAAGVSPKDVGAVHVARDKVPTVPGKKPKPGKSKGYAFAEFSSHACAMRVLRFANNNPELASYCVPRGKKMGSEVPRPIVAFVVEDHRKVALRQKREDDAKAKATAPLDGPSRKERRREKRIANRLEKKRARKGAEEVPKAPRKVVDDGLMRDRADDRAVEQVFDAAERKRDKKRRKKKAPEQDVERAISKRRSGLPRVAEEGRRRGRGPVVRVNSCVS</sequence>
<feature type="compositionally biased region" description="Low complexity" evidence="6">
    <location>
        <begin position="619"/>
        <end position="629"/>
    </location>
</feature>
<evidence type="ECO:0000313" key="9">
    <source>
        <dbReference type="Proteomes" id="UP000789595"/>
    </source>
</evidence>
<evidence type="ECO:0000259" key="7">
    <source>
        <dbReference type="PROSITE" id="PS50102"/>
    </source>
</evidence>
<evidence type="ECO:0000256" key="1">
    <source>
        <dbReference type="ARBA" id="ARBA00004123"/>
    </source>
</evidence>
<feature type="region of interest" description="Disordered" evidence="6">
    <location>
        <begin position="151"/>
        <end position="235"/>
    </location>
</feature>
<dbReference type="SMART" id="SM00360">
    <property type="entry name" value="RRM"/>
    <property type="match status" value="3"/>
</dbReference>
<evidence type="ECO:0000256" key="5">
    <source>
        <dbReference type="PROSITE-ProRule" id="PRU00176"/>
    </source>
</evidence>
<feature type="compositionally biased region" description="Basic and acidic residues" evidence="6">
    <location>
        <begin position="543"/>
        <end position="580"/>
    </location>
</feature>